<sequence length="452" mass="50537">MPSRPRESHVTFRQRVVVVITEGAAPELLGRWCAKGLLPGFARLRAQGVHGPLRAEGTPYEPPGLLSVLTGRRAGRHGFYSYWTCHDPEYAPQVLTSKDRRYPVLWQQEVFAGVRFASIGLFGTHPPEPFDGSLITYPMYATLHACHPRSLQRTLAAQGVRPVHDVSVFWTGQDRDELLPSLLEADVQRGRAALALLEEHDVVLVNLTSIDRTSHIYWQELERGPEHEESSAVLAAYRTCDRVIQDVLERADDRTTVLAFSEIGFGPLRNYHSVNAELESCGFLSHAADGRAEWARSRAFEAVQGTHGVNVNLRGRYKHGLVAERDYEAVRSEVAAALLERLNPRTGRPFLAAVHRREEVYEGEAVHLAPDLVLEPADWRYLPLGDPAWASHVHRDWQSGWHRRDSYWAALGPDFSGGAERTRIAAPVDIPATVCELLGRDVPSDWDGVPLS</sequence>
<dbReference type="EMBL" id="RBAM01000010">
    <property type="protein sequence ID" value="RKN65824.1"/>
    <property type="molecule type" value="Genomic_DNA"/>
</dbReference>
<protein>
    <submittedName>
        <fullName evidence="1">Alkaline phosphatase family protein</fullName>
    </submittedName>
</protein>
<keyword evidence="2" id="KW-1185">Reference proteome</keyword>
<dbReference type="InterPro" id="IPR017850">
    <property type="entry name" value="Alkaline_phosphatase_core_sf"/>
</dbReference>
<dbReference type="Pfam" id="PF01663">
    <property type="entry name" value="Phosphodiest"/>
    <property type="match status" value="1"/>
</dbReference>
<reference evidence="1 2" key="1">
    <citation type="journal article" date="2015" name="Antonie Van Leeuwenhoek">
        <title>Streptomyces klenkii sp. nov., isolated from deep marine sediment.</title>
        <authorList>
            <person name="Veyisoglu A."/>
            <person name="Sahin N."/>
        </authorList>
    </citation>
    <scope>NUCLEOTIDE SEQUENCE [LARGE SCALE GENOMIC DNA]</scope>
    <source>
        <strain evidence="1 2">KCTC 29202</strain>
    </source>
</reference>
<comment type="caution">
    <text evidence="1">The sequence shown here is derived from an EMBL/GenBank/DDBJ whole genome shotgun (WGS) entry which is preliminary data.</text>
</comment>
<dbReference type="AlphaFoldDB" id="A0A3B0AZU7"/>
<dbReference type="Proteomes" id="UP000270343">
    <property type="component" value="Unassembled WGS sequence"/>
</dbReference>
<organism evidence="1 2">
    <name type="scientific">Streptomyces klenkii</name>
    <dbReference type="NCBI Taxonomy" id="1420899"/>
    <lineage>
        <taxon>Bacteria</taxon>
        <taxon>Bacillati</taxon>
        <taxon>Actinomycetota</taxon>
        <taxon>Actinomycetes</taxon>
        <taxon>Kitasatosporales</taxon>
        <taxon>Streptomycetaceae</taxon>
        <taxon>Streptomyces</taxon>
    </lineage>
</organism>
<gene>
    <name evidence="1" type="ORF">D7231_23670</name>
</gene>
<accession>A0A3B0AZU7</accession>
<dbReference type="InterPro" id="IPR002591">
    <property type="entry name" value="Phosphodiest/P_Trfase"/>
</dbReference>
<dbReference type="Gene3D" id="3.40.720.10">
    <property type="entry name" value="Alkaline Phosphatase, subunit A"/>
    <property type="match status" value="1"/>
</dbReference>
<name>A0A3B0AZU7_9ACTN</name>
<evidence type="ECO:0000313" key="2">
    <source>
        <dbReference type="Proteomes" id="UP000270343"/>
    </source>
</evidence>
<dbReference type="SUPFAM" id="SSF53649">
    <property type="entry name" value="Alkaline phosphatase-like"/>
    <property type="match status" value="1"/>
</dbReference>
<evidence type="ECO:0000313" key="1">
    <source>
        <dbReference type="EMBL" id="RKN65824.1"/>
    </source>
</evidence>
<proteinExistence type="predicted"/>